<feature type="transmembrane region" description="Helical" evidence="1">
    <location>
        <begin position="176"/>
        <end position="195"/>
    </location>
</feature>
<feature type="transmembrane region" description="Helical" evidence="1">
    <location>
        <begin position="233"/>
        <end position="251"/>
    </location>
</feature>
<gene>
    <name evidence="2" type="ORF">EV203_1107</name>
</gene>
<feature type="transmembrane region" description="Helical" evidence="1">
    <location>
        <begin position="21"/>
        <end position="41"/>
    </location>
</feature>
<proteinExistence type="predicted"/>
<keyword evidence="1" id="KW-1133">Transmembrane helix</keyword>
<dbReference type="Proteomes" id="UP000294886">
    <property type="component" value="Unassembled WGS sequence"/>
</dbReference>
<feature type="transmembrane region" description="Helical" evidence="1">
    <location>
        <begin position="142"/>
        <end position="164"/>
    </location>
</feature>
<dbReference type="InterPro" id="IPR010390">
    <property type="entry name" value="ABC-2_transporter-like"/>
</dbReference>
<dbReference type="EMBL" id="SLWU01000010">
    <property type="protein sequence ID" value="TCO66311.1"/>
    <property type="molecule type" value="Genomic_DNA"/>
</dbReference>
<protein>
    <submittedName>
        <fullName evidence="2">ABC-2 type transport system permease protein</fullName>
    </submittedName>
</protein>
<dbReference type="PANTHER" id="PTHR36832">
    <property type="entry name" value="SLR1174 PROTEIN-RELATED"/>
    <property type="match status" value="1"/>
</dbReference>
<accession>A0A4R2K034</accession>
<evidence type="ECO:0000313" key="3">
    <source>
        <dbReference type="Proteomes" id="UP000294886"/>
    </source>
</evidence>
<evidence type="ECO:0000256" key="1">
    <source>
        <dbReference type="SAM" id="Phobius"/>
    </source>
</evidence>
<dbReference type="Pfam" id="PF06182">
    <property type="entry name" value="ABC2_membrane_6"/>
    <property type="match status" value="1"/>
</dbReference>
<keyword evidence="1" id="KW-0472">Membrane</keyword>
<feature type="transmembrane region" description="Helical" evidence="1">
    <location>
        <begin position="101"/>
        <end position="130"/>
    </location>
</feature>
<dbReference type="AlphaFoldDB" id="A0A4R2K034"/>
<sequence length="263" mass="30044">MIRLYLEGAKCEIKRMLQYKANSLFYLTVVLIPPLALFFLWKTILSHGGSIGGYNLSDMVTYFIVTQFFVMNTPYSAWIEIGESIKDGSLSLWLTKPVNHYLLYLFRLIGSWILQWIFGIAGVIVVSIILKDYVVIPKEASTYFLSILFWMGGIVIGFSYGYILNLLSFWFERSTYIIYFSEGIVALLSGMLIPLDLLPAKSLWLFLPFKFCGYVPAQIFLRKISGLDIVFEFVSMAIWIFVLVSLSHLVFKIGSRRFTASGG</sequence>
<dbReference type="PANTHER" id="PTHR36832:SF1">
    <property type="entry name" value="SLR1174 PROTEIN"/>
    <property type="match status" value="1"/>
</dbReference>
<comment type="caution">
    <text evidence="2">The sequence shown here is derived from an EMBL/GenBank/DDBJ whole genome shotgun (WGS) entry which is preliminary data.</text>
</comment>
<organism evidence="2 3">
    <name type="scientific">Caldanaerobacter subterraneus</name>
    <dbReference type="NCBI Taxonomy" id="911092"/>
    <lineage>
        <taxon>Bacteria</taxon>
        <taxon>Bacillati</taxon>
        <taxon>Bacillota</taxon>
        <taxon>Clostridia</taxon>
        <taxon>Thermoanaerobacterales</taxon>
        <taxon>Thermoanaerobacteraceae</taxon>
        <taxon>Caldanaerobacter</taxon>
    </lineage>
</organism>
<dbReference type="RefSeq" id="WP_132039578.1">
    <property type="nucleotide sequence ID" value="NZ_SLWU01000010.1"/>
</dbReference>
<evidence type="ECO:0000313" key="2">
    <source>
        <dbReference type="EMBL" id="TCO66311.1"/>
    </source>
</evidence>
<keyword evidence="1" id="KW-0812">Transmembrane</keyword>
<name>A0A4R2K034_9THEO</name>
<reference evidence="2 3" key="1">
    <citation type="submission" date="2019-03" db="EMBL/GenBank/DDBJ databases">
        <title>Genomic Encyclopedia of Type Strains, Phase IV (KMG-IV): sequencing the most valuable type-strain genomes for metagenomic binning, comparative biology and taxonomic classification.</title>
        <authorList>
            <person name="Goeker M."/>
        </authorList>
    </citation>
    <scope>NUCLEOTIDE SEQUENCE [LARGE SCALE GENOMIC DNA]</scope>
    <source>
        <strain evidence="2 3">DSM 13054</strain>
    </source>
</reference>